<accession>A0ABN9FG05</accession>
<evidence type="ECO:0000313" key="1">
    <source>
        <dbReference type="EMBL" id="CAI9594466.1"/>
    </source>
</evidence>
<dbReference type="Gene3D" id="1.10.10.10">
    <property type="entry name" value="Winged helix-like DNA-binding domain superfamily/Winged helix DNA-binding domain"/>
    <property type="match status" value="1"/>
</dbReference>
<dbReference type="EMBL" id="CATNWA010016674">
    <property type="protein sequence ID" value="CAI9594466.1"/>
    <property type="molecule type" value="Genomic_DNA"/>
</dbReference>
<reference evidence="1" key="1">
    <citation type="submission" date="2023-05" db="EMBL/GenBank/DDBJ databases">
        <authorList>
            <person name="Stuckert A."/>
        </authorList>
    </citation>
    <scope>NUCLEOTIDE SEQUENCE</scope>
</reference>
<evidence type="ECO:0000313" key="2">
    <source>
        <dbReference type="Proteomes" id="UP001162483"/>
    </source>
</evidence>
<comment type="caution">
    <text evidence="1">The sequence shown here is derived from an EMBL/GenBank/DDBJ whole genome shotgun (WGS) entry which is preliminary data.</text>
</comment>
<organism evidence="1 2">
    <name type="scientific">Staurois parvus</name>
    <dbReference type="NCBI Taxonomy" id="386267"/>
    <lineage>
        <taxon>Eukaryota</taxon>
        <taxon>Metazoa</taxon>
        <taxon>Chordata</taxon>
        <taxon>Craniata</taxon>
        <taxon>Vertebrata</taxon>
        <taxon>Euteleostomi</taxon>
        <taxon>Amphibia</taxon>
        <taxon>Batrachia</taxon>
        <taxon>Anura</taxon>
        <taxon>Neobatrachia</taxon>
        <taxon>Ranoidea</taxon>
        <taxon>Ranidae</taxon>
        <taxon>Staurois</taxon>
    </lineage>
</organism>
<dbReference type="Proteomes" id="UP001162483">
    <property type="component" value="Unassembled WGS sequence"/>
</dbReference>
<dbReference type="InterPro" id="IPR036388">
    <property type="entry name" value="WH-like_DNA-bd_sf"/>
</dbReference>
<keyword evidence="2" id="KW-1185">Reference proteome</keyword>
<name>A0ABN9FG05_9NEOB</name>
<protein>
    <submittedName>
        <fullName evidence="1">Uncharacterized protein</fullName>
    </submittedName>
</protein>
<sequence>MGCSQELSEFNHGTVIDCHLCNLSIHKIFLLLNIPWSTVNFIITKWKQLRTTATQPRCHWSDGDVFSGVTNHTSLSSNPMDVSGFGSCQENGTCLTALCQV</sequence>
<proteinExistence type="predicted"/>
<gene>
    <name evidence="1" type="ORF">SPARVUS_LOCUS11733508</name>
</gene>